<dbReference type="EMBL" id="JAENIK010000012">
    <property type="protein sequence ID" value="MBK1817364.1"/>
    <property type="molecule type" value="Genomic_DNA"/>
</dbReference>
<name>A0A934R5K4_9BACT</name>
<accession>A0A934R5K4</accession>
<evidence type="ECO:0000313" key="1">
    <source>
        <dbReference type="EMBL" id="MBK1817364.1"/>
    </source>
</evidence>
<keyword evidence="2" id="KW-1185">Reference proteome</keyword>
<proteinExistence type="predicted"/>
<evidence type="ECO:0000313" key="2">
    <source>
        <dbReference type="Proteomes" id="UP000600139"/>
    </source>
</evidence>
<reference evidence="1" key="1">
    <citation type="submission" date="2021-01" db="EMBL/GenBank/DDBJ databases">
        <title>Modified the classification status of verrucomicrobia.</title>
        <authorList>
            <person name="Feng X."/>
        </authorList>
    </citation>
    <scope>NUCLEOTIDE SEQUENCE</scope>
    <source>
        <strain evidence="1">JCM 18052</strain>
    </source>
</reference>
<dbReference type="Proteomes" id="UP000600139">
    <property type="component" value="Unassembled WGS sequence"/>
</dbReference>
<dbReference type="AlphaFoldDB" id="A0A934R5K4"/>
<protein>
    <submittedName>
        <fullName evidence="1">Uncharacterized protein</fullName>
    </submittedName>
</protein>
<dbReference type="RefSeq" id="WP_200352307.1">
    <property type="nucleotide sequence ID" value="NZ_BAABHZ010000001.1"/>
</dbReference>
<gene>
    <name evidence="1" type="ORF">JIN84_17215</name>
</gene>
<organism evidence="1 2">
    <name type="scientific">Luteolibacter yonseiensis</name>
    <dbReference type="NCBI Taxonomy" id="1144680"/>
    <lineage>
        <taxon>Bacteria</taxon>
        <taxon>Pseudomonadati</taxon>
        <taxon>Verrucomicrobiota</taxon>
        <taxon>Verrucomicrobiia</taxon>
        <taxon>Verrucomicrobiales</taxon>
        <taxon>Verrucomicrobiaceae</taxon>
        <taxon>Luteolibacter</taxon>
    </lineage>
</organism>
<sequence>MPACTKLREFLATKLCIPAADAVFSDGHFRSNKRNVPLGEAVGNSGLVAEELMEYGEFTKEKQ</sequence>
<comment type="caution">
    <text evidence="1">The sequence shown here is derived from an EMBL/GenBank/DDBJ whole genome shotgun (WGS) entry which is preliminary data.</text>
</comment>